<feature type="region of interest" description="Disordered" evidence="1">
    <location>
        <begin position="150"/>
        <end position="178"/>
    </location>
</feature>
<organism evidence="3 4">
    <name type="scientific">Brassica rapa subsp. trilocularis</name>
    <dbReference type="NCBI Taxonomy" id="1813537"/>
    <lineage>
        <taxon>Eukaryota</taxon>
        <taxon>Viridiplantae</taxon>
        <taxon>Streptophyta</taxon>
        <taxon>Embryophyta</taxon>
        <taxon>Tracheophyta</taxon>
        <taxon>Spermatophyta</taxon>
        <taxon>Magnoliopsida</taxon>
        <taxon>eudicotyledons</taxon>
        <taxon>Gunneridae</taxon>
        <taxon>Pentapetalae</taxon>
        <taxon>rosids</taxon>
        <taxon>malvids</taxon>
        <taxon>Brassicales</taxon>
        <taxon>Brassicaceae</taxon>
        <taxon>Brassiceae</taxon>
        <taxon>Brassica</taxon>
    </lineage>
</organism>
<evidence type="ECO:0000313" key="3">
    <source>
        <dbReference type="EMBL" id="KAG5396813.1"/>
    </source>
</evidence>
<feature type="compositionally biased region" description="Basic and acidic residues" evidence="1">
    <location>
        <begin position="780"/>
        <end position="791"/>
    </location>
</feature>
<keyword evidence="2" id="KW-0472">Membrane</keyword>
<evidence type="ECO:0000313" key="4">
    <source>
        <dbReference type="Proteomes" id="UP000823674"/>
    </source>
</evidence>
<keyword evidence="2" id="KW-0812">Transmembrane</keyword>
<dbReference type="Proteomes" id="UP000823674">
    <property type="component" value="Chromosome A05"/>
</dbReference>
<feature type="region of interest" description="Disordered" evidence="1">
    <location>
        <begin position="555"/>
        <end position="582"/>
    </location>
</feature>
<name>A0ABQ7MDI8_BRACM</name>
<proteinExistence type="predicted"/>
<feature type="compositionally biased region" description="Low complexity" evidence="1">
    <location>
        <begin position="737"/>
        <end position="747"/>
    </location>
</feature>
<gene>
    <name evidence="3" type="primary">A05p017960.1_BraROA</name>
    <name evidence="3" type="ORF">IGI04_018627</name>
</gene>
<feature type="compositionally biased region" description="Basic and acidic residues" evidence="1">
    <location>
        <begin position="716"/>
        <end position="725"/>
    </location>
</feature>
<feature type="compositionally biased region" description="Basic and acidic residues" evidence="1">
    <location>
        <begin position="466"/>
        <end position="477"/>
    </location>
</feature>
<sequence length="805" mass="91284">MHTTNSVVHYHSFVSSPHDPIRSDPYINIPSITQVTKKKKKKQSKFLNLQKRPPPFLTGHRFKGILLEEEEEAMGIDAKDVCVIVWKVIRFSTNTTCRYVKRYPVASCVSAFVIFLYTFLPWIFYFILCSSPFIACASFYLRNHLNGEEEQRRDRGSREGRTEKAELKHQRSVRRNARREVEEVGKDWDSSQASEDERGKVILTTLYGELLPETITPDLESFKRDTKLLGPEESFVESNLDNEDYVVVQDPLERVCDGETELECSSSSSSEEEEEEEEEEEKETNTVIVAWTEDDQKNLMDLGTSDIERNKRLENLMTRRRSRRLFLLAAERSLMDMEVPRICIGRNYYGLDRDNYEADGVLMPGSAPSVMLPRRNPFDLPYDPQEEKPNLTGDSFQQEFADANPKDIFFSRHESFHHRIFPSESQNDYNLESLWRKTLNGRPKPLQGSNDQLPLMRESDVEAGEVRIETDSIRNDDSDSNTTFSPREREKDFNVSDQSDASETFCKRNEDRVGKSLAGLVPRSGGSSSMANARQRYMEHFGYSIKRNHVSTHSVDSDLQVEVSELGSPPSSVDGNDSSDEERSLFINESEISMEMGLNGGESEVLPVGKVEQELNETKSLASPEVKEERTLEPMDLKKLPGNSADEIKMSYDSDEPEPSERTYQESEEPSVRNDQEVMQQLPEDEASDVNHHGNPEDSAASPASVLEDMLPLSHTHSEDLDHTSDGLLPNVDAPAESSSNQSNEQSDPTGETTVETVCLNATETVQEKQEGSEEPLINDESKSAEDRRSLSTDASAEELDSHNN</sequence>
<keyword evidence="4" id="KW-1185">Reference proteome</keyword>
<feature type="compositionally biased region" description="Basic and acidic residues" evidence="1">
    <location>
        <begin position="659"/>
        <end position="676"/>
    </location>
</feature>
<dbReference type="PANTHER" id="PTHR33870">
    <property type="entry name" value="CARDIOMYOPATHY-ASSOCIATED PROTEIN"/>
    <property type="match status" value="1"/>
</dbReference>
<reference evidence="3 4" key="1">
    <citation type="submission" date="2021-03" db="EMBL/GenBank/DDBJ databases">
        <authorList>
            <person name="King G.J."/>
            <person name="Bancroft I."/>
            <person name="Baten A."/>
            <person name="Bloomfield J."/>
            <person name="Borpatragohain P."/>
            <person name="He Z."/>
            <person name="Irish N."/>
            <person name="Irwin J."/>
            <person name="Liu K."/>
            <person name="Mauleon R.P."/>
            <person name="Moore J."/>
            <person name="Morris R."/>
            <person name="Ostergaard L."/>
            <person name="Wang B."/>
            <person name="Wells R."/>
        </authorList>
    </citation>
    <scope>NUCLEOTIDE SEQUENCE [LARGE SCALE GENOMIC DNA]</scope>
    <source>
        <strain evidence="3">R-o-18</strain>
        <tissue evidence="3">Leaf</tissue>
    </source>
</reference>
<feature type="region of interest" description="Disordered" evidence="1">
    <location>
        <begin position="257"/>
        <end position="285"/>
    </location>
</feature>
<accession>A0ABQ7MDI8</accession>
<dbReference type="PANTHER" id="PTHR33870:SF29">
    <property type="entry name" value="DENTIN SIALOPHOSPHOPROTEIN"/>
    <property type="match status" value="1"/>
</dbReference>
<dbReference type="EMBL" id="JADBGQ010000005">
    <property type="protein sequence ID" value="KAG5396813.1"/>
    <property type="molecule type" value="Genomic_DNA"/>
</dbReference>
<keyword evidence="2" id="KW-1133">Transmembrane helix</keyword>
<evidence type="ECO:0000256" key="2">
    <source>
        <dbReference type="SAM" id="Phobius"/>
    </source>
</evidence>
<feature type="compositionally biased region" description="Polar residues" evidence="1">
    <location>
        <begin position="748"/>
        <end position="765"/>
    </location>
</feature>
<feature type="compositionally biased region" description="Basic and acidic residues" evidence="1">
    <location>
        <begin position="150"/>
        <end position="169"/>
    </location>
</feature>
<comment type="caution">
    <text evidence="3">The sequence shown here is derived from an EMBL/GenBank/DDBJ whole genome shotgun (WGS) entry which is preliminary data.</text>
</comment>
<feature type="compositionally biased region" description="Basic and acidic residues" evidence="1">
    <location>
        <begin position="625"/>
        <end position="639"/>
    </location>
</feature>
<feature type="region of interest" description="Disordered" evidence="1">
    <location>
        <begin position="466"/>
        <end position="508"/>
    </location>
</feature>
<feature type="region of interest" description="Disordered" evidence="1">
    <location>
        <begin position="616"/>
        <end position="805"/>
    </location>
</feature>
<feature type="compositionally biased region" description="Acidic residues" evidence="1">
    <location>
        <begin position="270"/>
        <end position="282"/>
    </location>
</feature>
<feature type="transmembrane region" description="Helical" evidence="2">
    <location>
        <begin position="108"/>
        <end position="128"/>
    </location>
</feature>
<protein>
    <submittedName>
        <fullName evidence="3">Uncharacterized protein</fullName>
    </submittedName>
</protein>
<evidence type="ECO:0000256" key="1">
    <source>
        <dbReference type="SAM" id="MobiDB-lite"/>
    </source>
</evidence>